<dbReference type="Proteomes" id="UP000450012">
    <property type="component" value="Unassembled WGS sequence"/>
</dbReference>
<keyword evidence="3" id="KW-1185">Reference proteome</keyword>
<comment type="caution">
    <text evidence="2">The sequence shown here is derived from an EMBL/GenBank/DDBJ whole genome shotgun (WGS) entry which is preliminary data.</text>
</comment>
<evidence type="ECO:0000256" key="1">
    <source>
        <dbReference type="SAM" id="MobiDB-lite"/>
    </source>
</evidence>
<name>A0A7X4GR08_9BURK</name>
<reference evidence="2 3" key="1">
    <citation type="submission" date="2019-12" db="EMBL/GenBank/DDBJ databases">
        <title>Novel species isolated from a subtropical stream in China.</title>
        <authorList>
            <person name="Lu H."/>
        </authorList>
    </citation>
    <scope>NUCLEOTIDE SEQUENCE [LARGE SCALE GENOMIC DNA]</scope>
    <source>
        <strain evidence="2 3">FT55W</strain>
    </source>
</reference>
<organism evidence="2 3">
    <name type="scientific">Duganella rivi</name>
    <dbReference type="NCBI Taxonomy" id="2666083"/>
    <lineage>
        <taxon>Bacteria</taxon>
        <taxon>Pseudomonadati</taxon>
        <taxon>Pseudomonadota</taxon>
        <taxon>Betaproteobacteria</taxon>
        <taxon>Burkholderiales</taxon>
        <taxon>Oxalobacteraceae</taxon>
        <taxon>Telluria group</taxon>
        <taxon>Duganella</taxon>
    </lineage>
</organism>
<gene>
    <name evidence="2" type="ORF">GTP45_09600</name>
</gene>
<accession>A0A7X4GR08</accession>
<proteinExistence type="predicted"/>
<protein>
    <submittedName>
        <fullName evidence="2">Uncharacterized protein</fullName>
    </submittedName>
</protein>
<feature type="region of interest" description="Disordered" evidence="1">
    <location>
        <begin position="90"/>
        <end position="110"/>
    </location>
</feature>
<dbReference type="AlphaFoldDB" id="A0A7X4GR08"/>
<dbReference type="EMBL" id="WWCK01000003">
    <property type="protein sequence ID" value="MYM67082.1"/>
    <property type="molecule type" value="Genomic_DNA"/>
</dbReference>
<evidence type="ECO:0000313" key="3">
    <source>
        <dbReference type="Proteomes" id="UP000450012"/>
    </source>
</evidence>
<sequence>MQVPHQARNDSETAQAGAARTVAQKPGLVDQRPEAAAQRKLVEMMNNSPRVLQQQALGHAVGNSPRMAAQRHKMNTLLAGAVNSQANSVIRSTPAPTGNRAAGESSPVAQLRPARARVTWDTTHVVKEINGSLFGNGDYTANEVAPWGELRLGDVVIVDDEDLFMSRRGANQEDPRRRDADRVKPPATEWIRVLRMQGVDVPTLKLFVRRETIAINGEEESPEDGLHDLNLGGTEVNTLLLIEEIRAKLGHLNNELLVPEDQISPSDLKNNASTFAIKLEAKRSLAQGIADANFPGMYDCLVRFHVKDENVGKVHPGVNSWAYLKHLKGERVAQETDTEALAAKHMDYGHDAESVNGVEVVTDSPFVSTSENVEKLVDADSPFNPNRGLALAASSNQGEQSMLRKFNAPKKNLDAPSMVSKPFSPSIATKKGSQSREPALYVSDKIVNLTHGYPNQVHANIFAPKAPVATHISILLVPKLLTTRPGPGNPKRCCILEAEVVINAPTTDLAQFVVLEIRNQLPQLVKRFTDPQKK</sequence>
<evidence type="ECO:0000313" key="2">
    <source>
        <dbReference type="EMBL" id="MYM67082.1"/>
    </source>
</evidence>
<dbReference type="RefSeq" id="WP_161013652.1">
    <property type="nucleotide sequence ID" value="NZ_WWCK01000003.1"/>
</dbReference>
<feature type="region of interest" description="Disordered" evidence="1">
    <location>
        <begin position="1"/>
        <end position="34"/>
    </location>
</feature>